<dbReference type="InterPro" id="IPR038765">
    <property type="entry name" value="Papain-like_cys_pep_sf"/>
</dbReference>
<sequence>MLIRAGFEIAYDCPQPTPMLLAVTLHPDRLPDLVGPHRVVLDPPVGASDYRDGFGNIITRILAPPGRLTISADLLVRDPGTPDAVAPQAVQHPVEALPDEVLVFLLGSRYCDTDRLSDIAWSLFGGTPPGWARVQAICDYVHDRIVFGYEHADATRTASGGHAERRGVCRDFAHLAVTLCRCMNIPARYCTGYLGDIGVPPADAPMDFSAWFEAYLGGHWYTFDARHNTPRIGRILMGRGRDATDVAITTTFGPCTLAGFRVITDEVDPPGATLAEAAPARDGRVAAGIADLPTGPGSVGQALSDDRGLPLA</sequence>
<feature type="domain" description="Transglutaminase-like" evidence="2">
    <location>
        <begin position="161"/>
        <end position="227"/>
    </location>
</feature>
<gene>
    <name evidence="3" type="ORF">CKO45_19380</name>
</gene>
<evidence type="ECO:0000313" key="3">
    <source>
        <dbReference type="EMBL" id="MBK1660393.1"/>
    </source>
</evidence>
<dbReference type="RefSeq" id="WP_133221749.1">
    <property type="nucleotide sequence ID" value="NZ_NRSG01000173.1"/>
</dbReference>
<dbReference type="Pfam" id="PF01841">
    <property type="entry name" value="Transglut_core"/>
    <property type="match status" value="1"/>
</dbReference>
<comment type="caution">
    <text evidence="3">The sequence shown here is derived from an EMBL/GenBank/DDBJ whole genome shotgun (WGS) entry which is preliminary data.</text>
</comment>
<accession>A0ABS1D1K6</accession>
<name>A0ABS1D1K6_9PROT</name>
<evidence type="ECO:0000256" key="1">
    <source>
        <dbReference type="SAM" id="MobiDB-lite"/>
    </source>
</evidence>
<dbReference type="Gene3D" id="2.60.40.2250">
    <property type="match status" value="1"/>
</dbReference>
<dbReference type="InterPro" id="IPR002931">
    <property type="entry name" value="Transglutaminase-like"/>
</dbReference>
<dbReference type="PANTHER" id="PTHR33490:SF12">
    <property type="entry name" value="BLL5557 PROTEIN"/>
    <property type="match status" value="1"/>
</dbReference>
<proteinExistence type="predicted"/>
<evidence type="ECO:0000259" key="2">
    <source>
        <dbReference type="SMART" id="SM00460"/>
    </source>
</evidence>
<reference evidence="3 4" key="1">
    <citation type="journal article" date="2020" name="Microorganisms">
        <title>Osmotic Adaptation and Compatible Solute Biosynthesis of Phototrophic Bacteria as Revealed from Genome Analyses.</title>
        <authorList>
            <person name="Imhoff J.F."/>
            <person name="Rahn T."/>
            <person name="Kunzel S."/>
            <person name="Keller A."/>
            <person name="Neulinger S.C."/>
        </authorList>
    </citation>
    <scope>NUCLEOTIDE SEQUENCE [LARGE SCALE GENOMIC DNA]</scope>
    <source>
        <strain evidence="3 4">DSM 15382</strain>
    </source>
</reference>
<dbReference type="PANTHER" id="PTHR33490">
    <property type="entry name" value="BLR5614 PROTEIN-RELATED"/>
    <property type="match status" value="1"/>
</dbReference>
<dbReference type="Proteomes" id="UP000697995">
    <property type="component" value="Unassembled WGS sequence"/>
</dbReference>
<organism evidence="3 4">
    <name type="scientific">Paracraurococcus ruber</name>
    <dbReference type="NCBI Taxonomy" id="77675"/>
    <lineage>
        <taxon>Bacteria</taxon>
        <taxon>Pseudomonadati</taxon>
        <taxon>Pseudomonadota</taxon>
        <taxon>Alphaproteobacteria</taxon>
        <taxon>Acetobacterales</taxon>
        <taxon>Roseomonadaceae</taxon>
        <taxon>Paracraurococcus</taxon>
    </lineage>
</organism>
<keyword evidence="4" id="KW-1185">Reference proteome</keyword>
<dbReference type="EMBL" id="NRSG01000173">
    <property type="protein sequence ID" value="MBK1660393.1"/>
    <property type="molecule type" value="Genomic_DNA"/>
</dbReference>
<protein>
    <submittedName>
        <fullName evidence="3">Transglutaminase</fullName>
    </submittedName>
</protein>
<evidence type="ECO:0000313" key="4">
    <source>
        <dbReference type="Proteomes" id="UP000697995"/>
    </source>
</evidence>
<dbReference type="SMART" id="SM00460">
    <property type="entry name" value="TGc"/>
    <property type="match status" value="1"/>
</dbReference>
<dbReference type="Gene3D" id="3.10.620.30">
    <property type="match status" value="1"/>
</dbReference>
<feature type="region of interest" description="Disordered" evidence="1">
    <location>
        <begin position="288"/>
        <end position="312"/>
    </location>
</feature>
<dbReference type="SUPFAM" id="SSF54001">
    <property type="entry name" value="Cysteine proteinases"/>
    <property type="match status" value="1"/>
</dbReference>